<feature type="domain" description="Type II secretion system protein GspF" evidence="8">
    <location>
        <begin position="282"/>
        <end position="403"/>
    </location>
</feature>
<dbReference type="PANTHER" id="PTHR30012">
    <property type="entry name" value="GENERAL SECRETION PATHWAY PROTEIN"/>
    <property type="match status" value="1"/>
</dbReference>
<dbReference type="Proteomes" id="UP000719942">
    <property type="component" value="Unassembled WGS sequence"/>
</dbReference>
<evidence type="ECO:0000256" key="4">
    <source>
        <dbReference type="ARBA" id="ARBA00022692"/>
    </source>
</evidence>
<dbReference type="EMBL" id="JAGFNZ010000001">
    <property type="protein sequence ID" value="MBW7571548.1"/>
    <property type="molecule type" value="Genomic_DNA"/>
</dbReference>
<keyword evidence="6 7" id="KW-0472">Membrane</keyword>
<evidence type="ECO:0000256" key="1">
    <source>
        <dbReference type="ARBA" id="ARBA00004651"/>
    </source>
</evidence>
<dbReference type="Pfam" id="PF00482">
    <property type="entry name" value="T2SSF"/>
    <property type="match status" value="2"/>
</dbReference>
<comment type="subcellular location">
    <subcellularLocation>
        <location evidence="1">Cell membrane</location>
        <topology evidence="1">Multi-pass membrane protein</topology>
    </subcellularLocation>
</comment>
<evidence type="ECO:0000256" key="3">
    <source>
        <dbReference type="ARBA" id="ARBA00022475"/>
    </source>
</evidence>
<dbReference type="InterPro" id="IPR003004">
    <property type="entry name" value="GspF/PilC"/>
</dbReference>
<dbReference type="RefSeq" id="WP_219963952.1">
    <property type="nucleotide sequence ID" value="NZ_JAGFNZ010000001.1"/>
</dbReference>
<keyword evidence="3" id="KW-1003">Cell membrane</keyword>
<protein>
    <submittedName>
        <fullName evidence="9">Type II secretion system F family protein</fullName>
    </submittedName>
</protein>
<feature type="transmembrane region" description="Helical" evidence="7">
    <location>
        <begin position="181"/>
        <end position="199"/>
    </location>
</feature>
<evidence type="ECO:0000259" key="8">
    <source>
        <dbReference type="Pfam" id="PF00482"/>
    </source>
</evidence>
<accession>A0ABS7DJU2</accession>
<comment type="similarity">
    <text evidence="2">Belongs to the GSP F family.</text>
</comment>
<dbReference type="PRINTS" id="PR00812">
    <property type="entry name" value="BCTERIALGSPF"/>
</dbReference>
<proteinExistence type="inferred from homology"/>
<name>A0ABS7DJU2_9FIRM</name>
<keyword evidence="5 7" id="KW-1133">Transmembrane helix</keyword>
<dbReference type="Gene3D" id="1.20.81.30">
    <property type="entry name" value="Type II secretion system (T2SS), domain F"/>
    <property type="match status" value="2"/>
</dbReference>
<evidence type="ECO:0000256" key="5">
    <source>
        <dbReference type="ARBA" id="ARBA00022989"/>
    </source>
</evidence>
<reference evidence="9 10" key="1">
    <citation type="submission" date="2021-03" db="EMBL/GenBank/DDBJ databases">
        <title>Caproiciproducens sp. nov. isolated from feces of cow.</title>
        <authorList>
            <person name="Choi J.-Y."/>
        </authorList>
    </citation>
    <scope>NUCLEOTIDE SEQUENCE [LARGE SCALE GENOMIC DNA]</scope>
    <source>
        <strain evidence="9 10">AGMB10547</strain>
    </source>
</reference>
<evidence type="ECO:0000256" key="2">
    <source>
        <dbReference type="ARBA" id="ARBA00005745"/>
    </source>
</evidence>
<dbReference type="PANTHER" id="PTHR30012:SF0">
    <property type="entry name" value="TYPE II SECRETION SYSTEM PROTEIN F-RELATED"/>
    <property type="match status" value="1"/>
</dbReference>
<sequence length="414" mass="46225">MRYQYTAVDYRHKKSHGFLNADSKADAIARLQSEGLTALSLTGGENKAQAEPTSIWKMEITGSDIHKAKIKKKKLLTIMNQMGIMMKAGVSLSMAMEVLISGEKDKKVKQILEEMNSDLYTGIPISEAMAKFRAFPKIVTNIIQSGEANGRLDTAFERCAKILDKEIELTAKLKGATGYPIFLLCLTLLLMMIMNVFVLPNFANIFKEFNTDLPVITRFVMALSSFIMAKWYFILLVVFILIFTFIILKKKYAPFATAMDRMFLRIPAVGSLMRQSYIARLCRIMSSLVESGVDIVKALEISRDVIPNRYMKEQLTQIVSEVKFGSSINASMAKFPIFDALLVSMIKVGEESGMLFETLDKMASMYEQQTDESTKKLTSALEPAMTIIIAVIVGTVVISIVVPMFSIYSVISGS</sequence>
<keyword evidence="10" id="KW-1185">Reference proteome</keyword>
<comment type="caution">
    <text evidence="9">The sequence shown here is derived from an EMBL/GenBank/DDBJ whole genome shotgun (WGS) entry which is preliminary data.</text>
</comment>
<feature type="transmembrane region" description="Helical" evidence="7">
    <location>
        <begin position="384"/>
        <end position="411"/>
    </location>
</feature>
<dbReference type="InterPro" id="IPR042094">
    <property type="entry name" value="T2SS_GspF_sf"/>
</dbReference>
<evidence type="ECO:0000256" key="6">
    <source>
        <dbReference type="ARBA" id="ARBA00023136"/>
    </source>
</evidence>
<feature type="transmembrane region" description="Helical" evidence="7">
    <location>
        <begin position="219"/>
        <end position="248"/>
    </location>
</feature>
<dbReference type="InterPro" id="IPR018076">
    <property type="entry name" value="T2SS_GspF_dom"/>
</dbReference>
<keyword evidence="4 7" id="KW-0812">Transmembrane</keyword>
<organism evidence="9 10">
    <name type="scientific">Caproiciproducens faecalis</name>
    <dbReference type="NCBI Taxonomy" id="2820301"/>
    <lineage>
        <taxon>Bacteria</taxon>
        <taxon>Bacillati</taxon>
        <taxon>Bacillota</taxon>
        <taxon>Clostridia</taxon>
        <taxon>Eubacteriales</taxon>
        <taxon>Acutalibacteraceae</taxon>
        <taxon>Caproiciproducens</taxon>
    </lineage>
</organism>
<evidence type="ECO:0000313" key="10">
    <source>
        <dbReference type="Proteomes" id="UP000719942"/>
    </source>
</evidence>
<evidence type="ECO:0000256" key="7">
    <source>
        <dbReference type="SAM" id="Phobius"/>
    </source>
</evidence>
<evidence type="ECO:0000313" key="9">
    <source>
        <dbReference type="EMBL" id="MBW7571548.1"/>
    </source>
</evidence>
<feature type="domain" description="Type II secretion system protein GspF" evidence="8">
    <location>
        <begin position="79"/>
        <end position="200"/>
    </location>
</feature>
<gene>
    <name evidence="9" type="ORF">J5W02_01870</name>
</gene>